<feature type="compositionally biased region" description="Basic and acidic residues" evidence="1">
    <location>
        <begin position="114"/>
        <end position="130"/>
    </location>
</feature>
<evidence type="ECO:0000256" key="1">
    <source>
        <dbReference type="SAM" id="MobiDB-lite"/>
    </source>
</evidence>
<dbReference type="EMBL" id="SZYD01000013">
    <property type="protein sequence ID" value="KAD4385833.1"/>
    <property type="molecule type" value="Genomic_DNA"/>
</dbReference>
<keyword evidence="3" id="KW-1185">Reference proteome</keyword>
<reference evidence="2 3" key="1">
    <citation type="submission" date="2019-05" db="EMBL/GenBank/DDBJ databases">
        <title>Mikania micrantha, genome provides insights into the molecular mechanism of rapid growth.</title>
        <authorList>
            <person name="Liu B."/>
        </authorList>
    </citation>
    <scope>NUCLEOTIDE SEQUENCE [LARGE SCALE GENOMIC DNA]</scope>
    <source>
        <strain evidence="2">NLD-2019</strain>
        <tissue evidence="2">Leaf</tissue>
    </source>
</reference>
<accession>A0A5N6N832</accession>
<dbReference type="AlphaFoldDB" id="A0A5N6N832"/>
<feature type="region of interest" description="Disordered" evidence="1">
    <location>
        <begin position="106"/>
        <end position="130"/>
    </location>
</feature>
<feature type="compositionally biased region" description="Polar residues" evidence="1">
    <location>
        <begin position="8"/>
        <end position="24"/>
    </location>
</feature>
<evidence type="ECO:0000313" key="3">
    <source>
        <dbReference type="Proteomes" id="UP000326396"/>
    </source>
</evidence>
<dbReference type="Proteomes" id="UP000326396">
    <property type="component" value="Linkage Group LG3"/>
</dbReference>
<feature type="region of interest" description="Disordered" evidence="1">
    <location>
        <begin position="1"/>
        <end position="48"/>
    </location>
</feature>
<proteinExistence type="predicted"/>
<protein>
    <submittedName>
        <fullName evidence="2">Uncharacterized protein</fullName>
    </submittedName>
</protein>
<evidence type="ECO:0000313" key="2">
    <source>
        <dbReference type="EMBL" id="KAD4385833.1"/>
    </source>
</evidence>
<comment type="caution">
    <text evidence="2">The sequence shown here is derived from an EMBL/GenBank/DDBJ whole genome shotgun (WGS) entry which is preliminary data.</text>
</comment>
<sequence length="148" mass="16768">MSEYDDSGSPSVLNLPFNQKQQRSTLKKISESGPNEYPSGECRGPNESYSANEDLNLMFWIGNRAESRAKALIPLCRTKNDLENNTKSIEICSTATRIVRNPILGFSNRNRQSNRGDSKVNEERLSEDRTPRAMNRTWTARNAQISKV</sequence>
<gene>
    <name evidence="2" type="ORF">E3N88_26002</name>
</gene>
<name>A0A5N6N832_9ASTR</name>
<organism evidence="2 3">
    <name type="scientific">Mikania micrantha</name>
    <name type="common">bitter vine</name>
    <dbReference type="NCBI Taxonomy" id="192012"/>
    <lineage>
        <taxon>Eukaryota</taxon>
        <taxon>Viridiplantae</taxon>
        <taxon>Streptophyta</taxon>
        <taxon>Embryophyta</taxon>
        <taxon>Tracheophyta</taxon>
        <taxon>Spermatophyta</taxon>
        <taxon>Magnoliopsida</taxon>
        <taxon>eudicotyledons</taxon>
        <taxon>Gunneridae</taxon>
        <taxon>Pentapetalae</taxon>
        <taxon>asterids</taxon>
        <taxon>campanulids</taxon>
        <taxon>Asterales</taxon>
        <taxon>Asteraceae</taxon>
        <taxon>Asteroideae</taxon>
        <taxon>Heliantheae alliance</taxon>
        <taxon>Eupatorieae</taxon>
        <taxon>Mikania</taxon>
    </lineage>
</organism>